<keyword evidence="8" id="KW-1133">Transmembrane helix</keyword>
<feature type="domain" description="Ketosynthase family 3 (KS3)" evidence="14">
    <location>
        <begin position="1"/>
        <end position="401"/>
    </location>
</feature>
<dbReference type="SUPFAM" id="SSF53901">
    <property type="entry name" value="Thiolase-like"/>
    <property type="match status" value="2"/>
</dbReference>
<sequence length="416" mass="43694">MHRVVITGMGVISALGNNQEAFWSSLASGTPAISEITSIDVSDLRFKNAAEVKGYVPEQHFPAKDLAFLDRFAQFALIAAEEAVKQSGIEWTEALREDAAVITGSSLGGRAAEEAGYWELFHHNRTRVHPLTIPLSMSNAGASHISIRYGLQGPAYTISTACSSSAHAIGQAFHLVRSGIAPAAITGGSEATVFIGNLKAWEAMRVISKDTCRPFSADRSGLILGEGGAMLVLEPLEAALARGATPLAEIVGFGMTSDASHLTQPSHIGAARAMSKAIRDSGLAPEQFGYINAHGTATVANDRTETAAIREVFGPHANHLAISSTKSMHGHTLGAAGALEAVASILTLRNGILPPTANYTTQDPECDLDVIPNEPRPKQVEACLSNSFAFGGLNAVLAFRAYSWPGGESLTPNISA</sequence>
<name>A0A4Q0SUC1_9BACT</name>
<reference evidence="16" key="2">
    <citation type="submission" date="2019-02" db="EMBL/GenBank/DDBJ databases">
        <title>Granulicella sibirica sp. nov., a psychrotolerant acidobacterium isolated from an organic soil layer in forested tundra, West Siberia.</title>
        <authorList>
            <person name="Oshkin I.Y."/>
            <person name="Kulichevskaya I.S."/>
            <person name="Rijpstra W.I.C."/>
            <person name="Sinninghe Damste J.S."/>
            <person name="Rakitin A.L."/>
            <person name="Ravin N.V."/>
            <person name="Dedysh S.N."/>
        </authorList>
    </citation>
    <scope>NUCLEOTIDE SEQUENCE [LARGE SCALE GENOMIC DNA]</scope>
    <source>
        <strain evidence="16">AF10</strain>
    </source>
</reference>
<protein>
    <recommendedName>
        <fullName evidence="11">Nodulation protein E</fullName>
    </recommendedName>
    <alternativeName>
        <fullName evidence="12">Host-specificity of nodulation protein B</fullName>
    </alternativeName>
</protein>
<proteinExistence type="inferred from homology"/>
<evidence type="ECO:0000256" key="3">
    <source>
        <dbReference type="ARBA" id="ARBA00022458"/>
    </source>
</evidence>
<evidence type="ECO:0000256" key="5">
    <source>
        <dbReference type="ARBA" id="ARBA00022519"/>
    </source>
</evidence>
<dbReference type="EMBL" id="RDSM01000003">
    <property type="protein sequence ID" value="RXH54633.1"/>
    <property type="molecule type" value="Genomic_DNA"/>
</dbReference>
<dbReference type="GO" id="GO:0006633">
    <property type="term" value="P:fatty acid biosynthetic process"/>
    <property type="evidence" value="ECO:0007669"/>
    <property type="project" value="InterPro"/>
</dbReference>
<dbReference type="InterPro" id="IPR020841">
    <property type="entry name" value="PKS_Beta-ketoAc_synthase_dom"/>
</dbReference>
<evidence type="ECO:0000256" key="7">
    <source>
        <dbReference type="ARBA" id="ARBA00022692"/>
    </source>
</evidence>
<keyword evidence="6 13" id="KW-0808">Transferase</keyword>
<evidence type="ECO:0000259" key="14">
    <source>
        <dbReference type="PROSITE" id="PS52004"/>
    </source>
</evidence>
<dbReference type="InterPro" id="IPR014030">
    <property type="entry name" value="Ketoacyl_synth_N"/>
</dbReference>
<dbReference type="PROSITE" id="PS00606">
    <property type="entry name" value="KS3_1"/>
    <property type="match status" value="1"/>
</dbReference>
<dbReference type="Proteomes" id="UP000289437">
    <property type="component" value="Unassembled WGS sequence"/>
</dbReference>
<organism evidence="15 16">
    <name type="scientific">Granulicella sibirica</name>
    <dbReference type="NCBI Taxonomy" id="2479048"/>
    <lineage>
        <taxon>Bacteria</taxon>
        <taxon>Pseudomonadati</taxon>
        <taxon>Acidobacteriota</taxon>
        <taxon>Terriglobia</taxon>
        <taxon>Terriglobales</taxon>
        <taxon>Acidobacteriaceae</taxon>
        <taxon>Granulicella</taxon>
    </lineage>
</organism>
<evidence type="ECO:0000313" key="15">
    <source>
        <dbReference type="EMBL" id="RXH54633.1"/>
    </source>
</evidence>
<comment type="subcellular location">
    <subcellularLocation>
        <location evidence="1">Cell inner membrane</location>
    </subcellularLocation>
</comment>
<evidence type="ECO:0000256" key="9">
    <source>
        <dbReference type="ARBA" id="ARBA00023136"/>
    </source>
</evidence>
<dbReference type="Pfam" id="PF00109">
    <property type="entry name" value="ketoacyl-synt"/>
    <property type="match status" value="1"/>
</dbReference>
<evidence type="ECO:0000256" key="10">
    <source>
        <dbReference type="ARBA" id="ARBA00037576"/>
    </source>
</evidence>
<dbReference type="NCBIfam" id="NF005589">
    <property type="entry name" value="PRK07314.1"/>
    <property type="match status" value="1"/>
</dbReference>
<dbReference type="InterPro" id="IPR018201">
    <property type="entry name" value="Ketoacyl_synth_AS"/>
</dbReference>
<dbReference type="GO" id="GO:0004315">
    <property type="term" value="F:3-oxoacyl-[acyl-carrier-protein] synthase activity"/>
    <property type="evidence" value="ECO:0007669"/>
    <property type="project" value="InterPro"/>
</dbReference>
<dbReference type="RefSeq" id="WP_128914392.1">
    <property type="nucleotide sequence ID" value="NZ_RDSM01000003.1"/>
</dbReference>
<accession>A0A4Q0SUC1</accession>
<gene>
    <name evidence="15" type="ORF">GRAN_3737</name>
</gene>
<evidence type="ECO:0000256" key="8">
    <source>
        <dbReference type="ARBA" id="ARBA00022989"/>
    </source>
</evidence>
<evidence type="ECO:0000256" key="6">
    <source>
        <dbReference type="ARBA" id="ARBA00022679"/>
    </source>
</evidence>
<keyword evidence="7" id="KW-0812">Transmembrane</keyword>
<dbReference type="GO" id="GO:0005886">
    <property type="term" value="C:plasma membrane"/>
    <property type="evidence" value="ECO:0007669"/>
    <property type="project" value="UniProtKB-SubCell"/>
</dbReference>
<dbReference type="SMART" id="SM00825">
    <property type="entry name" value="PKS_KS"/>
    <property type="match status" value="1"/>
</dbReference>
<keyword evidence="3" id="KW-0536">Nodulation</keyword>
<evidence type="ECO:0000256" key="12">
    <source>
        <dbReference type="ARBA" id="ARBA00041756"/>
    </source>
</evidence>
<comment type="similarity">
    <text evidence="2 13">Belongs to the thiolase-like superfamily. Beta-ketoacyl-ACP synthases family.</text>
</comment>
<dbReference type="Pfam" id="PF02801">
    <property type="entry name" value="Ketoacyl-synt_C"/>
    <property type="match status" value="1"/>
</dbReference>
<evidence type="ECO:0000256" key="13">
    <source>
        <dbReference type="RuleBase" id="RU003694"/>
    </source>
</evidence>
<keyword evidence="16" id="KW-1185">Reference proteome</keyword>
<dbReference type="PANTHER" id="PTHR11712:SF352">
    <property type="entry name" value="3-OXOACYL-[ACYL-CARRIER-PROTEIN] SYNTHASE"/>
    <property type="match status" value="1"/>
</dbReference>
<dbReference type="AlphaFoldDB" id="A0A4Q0SUC1"/>
<comment type="function">
    <text evidence="10">Proposed to synthesize NOD factor fatty acyl chain. Involved in the synthesis of a highly unsaturated fatty acid moiety, which forms part of a lipo-oligosaccharide that is responsible for host specificity.</text>
</comment>
<keyword evidence="4" id="KW-1003">Cell membrane</keyword>
<evidence type="ECO:0000256" key="11">
    <source>
        <dbReference type="ARBA" id="ARBA00039445"/>
    </source>
</evidence>
<dbReference type="InterPro" id="IPR016039">
    <property type="entry name" value="Thiolase-like"/>
</dbReference>
<dbReference type="FunFam" id="3.40.47.10:FF:000029">
    <property type="entry name" value="3-oxoacyl-[acyl-carrier-protein] synthase 1"/>
    <property type="match status" value="1"/>
</dbReference>
<dbReference type="InterPro" id="IPR000794">
    <property type="entry name" value="Beta-ketoacyl_synthase"/>
</dbReference>
<evidence type="ECO:0000313" key="16">
    <source>
        <dbReference type="Proteomes" id="UP000289437"/>
    </source>
</evidence>
<dbReference type="CDD" id="cd00834">
    <property type="entry name" value="KAS_I_II"/>
    <property type="match status" value="1"/>
</dbReference>
<dbReference type="InterPro" id="IPR014031">
    <property type="entry name" value="Ketoacyl_synth_C"/>
</dbReference>
<evidence type="ECO:0000256" key="4">
    <source>
        <dbReference type="ARBA" id="ARBA00022475"/>
    </source>
</evidence>
<dbReference type="OrthoDB" id="9808669at2"/>
<keyword evidence="9" id="KW-0472">Membrane</keyword>
<dbReference type="PANTHER" id="PTHR11712">
    <property type="entry name" value="POLYKETIDE SYNTHASE-RELATED"/>
    <property type="match status" value="1"/>
</dbReference>
<evidence type="ECO:0000256" key="2">
    <source>
        <dbReference type="ARBA" id="ARBA00008467"/>
    </source>
</evidence>
<dbReference type="PROSITE" id="PS52004">
    <property type="entry name" value="KS3_2"/>
    <property type="match status" value="1"/>
</dbReference>
<keyword evidence="5" id="KW-0997">Cell inner membrane</keyword>
<evidence type="ECO:0000256" key="1">
    <source>
        <dbReference type="ARBA" id="ARBA00004533"/>
    </source>
</evidence>
<dbReference type="Gene3D" id="3.40.47.10">
    <property type="match status" value="2"/>
</dbReference>
<reference evidence="15 16" key="1">
    <citation type="submission" date="2018-11" db="EMBL/GenBank/DDBJ databases">
        <authorList>
            <person name="Mardanov A.V."/>
            <person name="Ravin N.V."/>
            <person name="Dedysh S.N."/>
        </authorList>
    </citation>
    <scope>NUCLEOTIDE SEQUENCE [LARGE SCALE GENOMIC DNA]</scope>
    <source>
        <strain evidence="15 16">AF10</strain>
    </source>
</reference>
<comment type="caution">
    <text evidence="15">The sequence shown here is derived from an EMBL/GenBank/DDBJ whole genome shotgun (WGS) entry which is preliminary data.</text>
</comment>